<feature type="compositionally biased region" description="Gly residues" evidence="1">
    <location>
        <begin position="292"/>
        <end position="304"/>
    </location>
</feature>
<dbReference type="PANTHER" id="PTHR31973">
    <property type="entry name" value="POLYPROTEIN, PUTATIVE-RELATED"/>
    <property type="match status" value="1"/>
</dbReference>
<dbReference type="Pfam" id="PF10551">
    <property type="entry name" value="MULE"/>
    <property type="match status" value="1"/>
</dbReference>
<evidence type="ECO:0000256" key="1">
    <source>
        <dbReference type="SAM" id="MobiDB-lite"/>
    </source>
</evidence>
<feature type="compositionally biased region" description="Basic and acidic residues" evidence="1">
    <location>
        <begin position="305"/>
        <end position="317"/>
    </location>
</feature>
<feature type="domain" description="MULE transposase" evidence="2">
    <location>
        <begin position="91"/>
        <end position="187"/>
    </location>
</feature>
<name>A0AA35YTC7_LACSI</name>
<sequence length="396" mass="44514">MAAAVLRDFNLKVSFGQCRNAKKIAMDEIEGSLVAHYEKLRSYGLELLRTNPGSTVKLDVDIMPDSTVHFSKMYICLKAVKDGWIEGCRRVIGVDGCFLQGLCRGEVVLAVGRDANNQMYPLAWAVVPVENKANWKWFLDLLLEDIDMGQGRGLTIISDQHKGLIEAVKERVPECEHRQCARHVYANFKKKFSGAEYRKLFWEDSGSDAIENGVSESFNAAIVEARKKPIIAMLEDIKVWLNEVYAVDLHKRTCGCRSWKLTGHNKRKCPLKQLNAVDDSDLFDYHELFEGEGQGQGQGQGEGQGQDHEEAEEVRVDLEDEVGGDSGKEVEGDSEDDLEMEVEQLVDEEVVNHHVVAPTLKRRKCGPSQRNIKLRLRRKVVTKDDTGGSLENPVTL</sequence>
<dbReference type="AlphaFoldDB" id="A0AA35YTC7"/>
<evidence type="ECO:0000259" key="2">
    <source>
        <dbReference type="Pfam" id="PF10551"/>
    </source>
</evidence>
<reference evidence="3" key="1">
    <citation type="submission" date="2023-04" db="EMBL/GenBank/DDBJ databases">
        <authorList>
            <person name="Vijverberg K."/>
            <person name="Xiong W."/>
            <person name="Schranz E."/>
        </authorList>
    </citation>
    <scope>NUCLEOTIDE SEQUENCE</scope>
</reference>
<gene>
    <name evidence="3" type="ORF">LSALG_LOCUS19514</name>
</gene>
<feature type="region of interest" description="Disordered" evidence="1">
    <location>
        <begin position="291"/>
        <end position="338"/>
    </location>
</feature>
<organism evidence="3 4">
    <name type="scientific">Lactuca saligna</name>
    <name type="common">Willowleaf lettuce</name>
    <dbReference type="NCBI Taxonomy" id="75948"/>
    <lineage>
        <taxon>Eukaryota</taxon>
        <taxon>Viridiplantae</taxon>
        <taxon>Streptophyta</taxon>
        <taxon>Embryophyta</taxon>
        <taxon>Tracheophyta</taxon>
        <taxon>Spermatophyta</taxon>
        <taxon>Magnoliopsida</taxon>
        <taxon>eudicotyledons</taxon>
        <taxon>Gunneridae</taxon>
        <taxon>Pentapetalae</taxon>
        <taxon>asterids</taxon>
        <taxon>campanulids</taxon>
        <taxon>Asterales</taxon>
        <taxon>Asteraceae</taxon>
        <taxon>Cichorioideae</taxon>
        <taxon>Cichorieae</taxon>
        <taxon>Lactucinae</taxon>
        <taxon>Lactuca</taxon>
    </lineage>
</organism>
<keyword evidence="4" id="KW-1185">Reference proteome</keyword>
<dbReference type="PANTHER" id="PTHR31973:SF189">
    <property type="entry name" value="TRANSPOSASE, MUDR, PLANT, MULE TRANSPOSASE DOMAIN PROTEIN-RELATED"/>
    <property type="match status" value="1"/>
</dbReference>
<accession>A0AA35YTC7</accession>
<evidence type="ECO:0000313" key="4">
    <source>
        <dbReference type="Proteomes" id="UP001177003"/>
    </source>
</evidence>
<protein>
    <recommendedName>
        <fullName evidence="2">MULE transposase domain-containing protein</fullName>
    </recommendedName>
</protein>
<dbReference type="EMBL" id="OX465080">
    <property type="protein sequence ID" value="CAI9279734.1"/>
    <property type="molecule type" value="Genomic_DNA"/>
</dbReference>
<evidence type="ECO:0000313" key="3">
    <source>
        <dbReference type="EMBL" id="CAI9279734.1"/>
    </source>
</evidence>
<dbReference type="InterPro" id="IPR018289">
    <property type="entry name" value="MULE_transposase_dom"/>
</dbReference>
<dbReference type="Proteomes" id="UP001177003">
    <property type="component" value="Chromosome 4"/>
</dbReference>
<proteinExistence type="predicted"/>